<evidence type="ECO:0000256" key="2">
    <source>
        <dbReference type="ARBA" id="ARBA00008791"/>
    </source>
</evidence>
<comment type="similarity">
    <text evidence="2">Belongs to the universal stress protein A family.</text>
</comment>
<feature type="domain" description="UspA" evidence="5">
    <location>
        <begin position="2"/>
        <end position="139"/>
    </location>
</feature>
<keyword evidence="7" id="KW-1185">Reference proteome</keyword>
<proteinExistence type="inferred from homology"/>
<dbReference type="SUPFAM" id="SSF52402">
    <property type="entry name" value="Adenine nucleotide alpha hydrolases-like"/>
    <property type="match status" value="2"/>
</dbReference>
<dbReference type="RefSeq" id="WP_268905371.1">
    <property type="nucleotide sequence ID" value="NZ_JAPTGG010000020.1"/>
</dbReference>
<evidence type="ECO:0000313" key="6">
    <source>
        <dbReference type="EMBL" id="MCZ0867035.1"/>
    </source>
</evidence>
<dbReference type="InterPro" id="IPR006016">
    <property type="entry name" value="UspA"/>
</dbReference>
<evidence type="ECO:0000256" key="1">
    <source>
        <dbReference type="ARBA" id="ARBA00004496"/>
    </source>
</evidence>
<evidence type="ECO:0000313" key="7">
    <source>
        <dbReference type="Proteomes" id="UP001069090"/>
    </source>
</evidence>
<sequence>MKELLVIADQQGGKNTALIRALAIQQTTAAKITVLGFCFADIHNLAGTPYAKLSRNALQKQLVKQRTEQLQQTLKELKAPSKNIKVEIQWSKNIASAIIAHCEQQTVDLVLKTGNKTGNFLYTSTDWQLLRKCPAPVMISASKSWKKKANIIAAVDLATETASKSKLNDLVMQQAKAMAAATGASLHVCFVITLPQPLVDMDIIDSSVYAKNKKAKLQPAITAFCERHELSKEQLIIRQGKPNKIIPSLASKLKAEAVVIGTVGRKGVKGKLLGNTVESILENLRTDIIAVKP</sequence>
<dbReference type="Gene3D" id="3.40.50.12370">
    <property type="match status" value="1"/>
</dbReference>
<accession>A0A9J6RR31</accession>
<name>A0A9J6RR31_9GAMM</name>
<reference evidence="6 7" key="1">
    <citation type="submission" date="2022-12" db="EMBL/GenBank/DDBJ databases">
        <title>Dasania phycosphaerae sp. nov., isolated from particulate material of the south coast of Korea.</title>
        <authorList>
            <person name="Jiang Y."/>
        </authorList>
    </citation>
    <scope>NUCLEOTIDE SEQUENCE [LARGE SCALE GENOMIC DNA]</scope>
    <source>
        <strain evidence="6 7">GY-19</strain>
    </source>
</reference>
<evidence type="ECO:0000256" key="4">
    <source>
        <dbReference type="ARBA" id="ARBA00037131"/>
    </source>
</evidence>
<comment type="subcellular location">
    <subcellularLocation>
        <location evidence="1">Cytoplasm</location>
    </subcellularLocation>
</comment>
<organism evidence="6 7">
    <name type="scientific">Dasania phycosphaerae</name>
    <dbReference type="NCBI Taxonomy" id="2950436"/>
    <lineage>
        <taxon>Bacteria</taxon>
        <taxon>Pseudomonadati</taxon>
        <taxon>Pseudomonadota</taxon>
        <taxon>Gammaproteobacteria</taxon>
        <taxon>Cellvibrionales</taxon>
        <taxon>Spongiibacteraceae</taxon>
        <taxon>Dasania</taxon>
    </lineage>
</organism>
<dbReference type="EMBL" id="JAPTGG010000020">
    <property type="protein sequence ID" value="MCZ0867035.1"/>
    <property type="molecule type" value="Genomic_DNA"/>
</dbReference>
<dbReference type="Proteomes" id="UP001069090">
    <property type="component" value="Unassembled WGS sequence"/>
</dbReference>
<comment type="function">
    <text evidence="4">Required for resistance to DNA-damaging agents.</text>
</comment>
<comment type="caution">
    <text evidence="6">The sequence shown here is derived from an EMBL/GenBank/DDBJ whole genome shotgun (WGS) entry which is preliminary data.</text>
</comment>
<feature type="domain" description="UspA" evidence="5">
    <location>
        <begin position="164"/>
        <end position="292"/>
    </location>
</feature>
<protein>
    <submittedName>
        <fullName evidence="6">Universal stress protein</fullName>
    </submittedName>
</protein>
<dbReference type="AlphaFoldDB" id="A0A9J6RR31"/>
<keyword evidence="3" id="KW-0963">Cytoplasm</keyword>
<gene>
    <name evidence="6" type="ORF">O0V09_17695</name>
</gene>
<dbReference type="PANTHER" id="PTHR47892:SF1">
    <property type="entry name" value="UNIVERSAL STRESS PROTEIN E"/>
    <property type="match status" value="1"/>
</dbReference>
<dbReference type="PANTHER" id="PTHR47892">
    <property type="entry name" value="UNIVERSAL STRESS PROTEIN E"/>
    <property type="match status" value="1"/>
</dbReference>
<dbReference type="GO" id="GO:0005737">
    <property type="term" value="C:cytoplasm"/>
    <property type="evidence" value="ECO:0007669"/>
    <property type="project" value="UniProtKB-SubCell"/>
</dbReference>
<evidence type="ECO:0000259" key="5">
    <source>
        <dbReference type="Pfam" id="PF00582"/>
    </source>
</evidence>
<evidence type="ECO:0000256" key="3">
    <source>
        <dbReference type="ARBA" id="ARBA00022490"/>
    </source>
</evidence>
<dbReference type="Pfam" id="PF00582">
    <property type="entry name" value="Usp"/>
    <property type="match status" value="2"/>
</dbReference>